<gene>
    <name evidence="1" type="ORF">SCUD_LOCUS16720</name>
</gene>
<dbReference type="EMBL" id="UZAK01038979">
    <property type="protein sequence ID" value="VDP62078.1"/>
    <property type="molecule type" value="Genomic_DNA"/>
</dbReference>
<reference evidence="1 2" key="2">
    <citation type="submission" date="2018-11" db="EMBL/GenBank/DDBJ databases">
        <authorList>
            <consortium name="Pathogen Informatics"/>
        </authorList>
    </citation>
    <scope>NUCLEOTIDE SEQUENCE [LARGE SCALE GENOMIC DNA]</scope>
    <source>
        <strain evidence="1">Dakar</strain>
        <strain evidence="2">Dakar, Senegal</strain>
    </source>
</reference>
<evidence type="ECO:0000313" key="3">
    <source>
        <dbReference type="WBParaSite" id="SCUD_0001672301-mRNA-1"/>
    </source>
</evidence>
<name>A0A183KNU0_9TREM</name>
<dbReference type="Proteomes" id="UP000279833">
    <property type="component" value="Unassembled WGS sequence"/>
</dbReference>
<evidence type="ECO:0000313" key="2">
    <source>
        <dbReference type="Proteomes" id="UP000279833"/>
    </source>
</evidence>
<keyword evidence="2" id="KW-1185">Reference proteome</keyword>
<evidence type="ECO:0000313" key="1">
    <source>
        <dbReference type="EMBL" id="VDP62078.1"/>
    </source>
</evidence>
<reference evidence="3" key="1">
    <citation type="submission" date="2016-06" db="UniProtKB">
        <authorList>
            <consortium name="WormBaseParasite"/>
        </authorList>
    </citation>
    <scope>IDENTIFICATION</scope>
</reference>
<accession>A0A183KNU0</accession>
<organism evidence="3">
    <name type="scientific">Schistosoma curassoni</name>
    <dbReference type="NCBI Taxonomy" id="6186"/>
    <lineage>
        <taxon>Eukaryota</taxon>
        <taxon>Metazoa</taxon>
        <taxon>Spiralia</taxon>
        <taxon>Lophotrochozoa</taxon>
        <taxon>Platyhelminthes</taxon>
        <taxon>Trematoda</taxon>
        <taxon>Digenea</taxon>
        <taxon>Strigeidida</taxon>
        <taxon>Schistosomatoidea</taxon>
        <taxon>Schistosomatidae</taxon>
        <taxon>Schistosoma</taxon>
    </lineage>
</organism>
<proteinExistence type="predicted"/>
<protein>
    <submittedName>
        <fullName evidence="3">30S ribosomal protein S18</fullName>
    </submittedName>
</protein>
<dbReference type="AlphaFoldDB" id="A0A183KNU0"/>
<sequence length="48" mass="5645">MNIFKEFNLINPILLKVKLLSRVKSLLKYPRKLMKAIYSRGLIINTIV</sequence>
<dbReference type="WBParaSite" id="SCUD_0001672301-mRNA-1">
    <property type="protein sequence ID" value="SCUD_0001672301-mRNA-1"/>
    <property type="gene ID" value="SCUD_0001672301"/>
</dbReference>